<accession>A0A433U8X2</accession>
<name>A0A433U8X2_ELYCH</name>
<proteinExistence type="predicted"/>
<dbReference type="Proteomes" id="UP000271974">
    <property type="component" value="Unassembled WGS sequence"/>
</dbReference>
<dbReference type="EMBL" id="RQTK01000036">
    <property type="protein sequence ID" value="RUS90259.1"/>
    <property type="molecule type" value="Genomic_DNA"/>
</dbReference>
<feature type="non-terminal residue" evidence="2">
    <location>
        <position position="1"/>
    </location>
</feature>
<protein>
    <submittedName>
        <fullName evidence="2">Uncharacterized protein</fullName>
    </submittedName>
</protein>
<reference evidence="2 3" key="1">
    <citation type="submission" date="2019-01" db="EMBL/GenBank/DDBJ databases">
        <title>A draft genome assembly of the solar-powered sea slug Elysia chlorotica.</title>
        <authorList>
            <person name="Cai H."/>
            <person name="Li Q."/>
            <person name="Fang X."/>
            <person name="Li J."/>
            <person name="Curtis N.E."/>
            <person name="Altenburger A."/>
            <person name="Shibata T."/>
            <person name="Feng M."/>
            <person name="Maeda T."/>
            <person name="Schwartz J.A."/>
            <person name="Shigenobu S."/>
            <person name="Lundholm N."/>
            <person name="Nishiyama T."/>
            <person name="Yang H."/>
            <person name="Hasebe M."/>
            <person name="Li S."/>
            <person name="Pierce S.K."/>
            <person name="Wang J."/>
        </authorList>
    </citation>
    <scope>NUCLEOTIDE SEQUENCE [LARGE SCALE GENOMIC DNA]</scope>
    <source>
        <strain evidence="2">EC2010</strain>
        <tissue evidence="2">Whole organism of an adult</tissue>
    </source>
</reference>
<dbReference type="AlphaFoldDB" id="A0A433U8X2"/>
<gene>
    <name evidence="2" type="ORF">EGW08_001948</name>
</gene>
<evidence type="ECO:0000313" key="3">
    <source>
        <dbReference type="Proteomes" id="UP000271974"/>
    </source>
</evidence>
<feature type="region of interest" description="Disordered" evidence="1">
    <location>
        <begin position="1"/>
        <end position="104"/>
    </location>
</feature>
<feature type="region of interest" description="Disordered" evidence="1">
    <location>
        <begin position="131"/>
        <end position="155"/>
    </location>
</feature>
<feature type="compositionally biased region" description="Acidic residues" evidence="1">
    <location>
        <begin position="87"/>
        <end position="104"/>
    </location>
</feature>
<comment type="caution">
    <text evidence="2">The sequence shown here is derived from an EMBL/GenBank/DDBJ whole genome shotgun (WGS) entry which is preliminary data.</text>
</comment>
<feature type="non-terminal residue" evidence="2">
    <location>
        <position position="155"/>
    </location>
</feature>
<evidence type="ECO:0000256" key="1">
    <source>
        <dbReference type="SAM" id="MobiDB-lite"/>
    </source>
</evidence>
<keyword evidence="3" id="KW-1185">Reference proteome</keyword>
<organism evidence="2 3">
    <name type="scientific">Elysia chlorotica</name>
    <name type="common">Eastern emerald elysia</name>
    <name type="synonym">Sea slug</name>
    <dbReference type="NCBI Taxonomy" id="188477"/>
    <lineage>
        <taxon>Eukaryota</taxon>
        <taxon>Metazoa</taxon>
        <taxon>Spiralia</taxon>
        <taxon>Lophotrochozoa</taxon>
        <taxon>Mollusca</taxon>
        <taxon>Gastropoda</taxon>
        <taxon>Heterobranchia</taxon>
        <taxon>Euthyneura</taxon>
        <taxon>Panpulmonata</taxon>
        <taxon>Sacoglossa</taxon>
        <taxon>Placobranchoidea</taxon>
        <taxon>Plakobranchidae</taxon>
        <taxon>Elysia</taxon>
    </lineage>
</organism>
<evidence type="ECO:0000313" key="2">
    <source>
        <dbReference type="EMBL" id="RUS90259.1"/>
    </source>
</evidence>
<sequence>EEVWDTLTVPGTELELKTSLATTPDTGSLKGDSPRAEGGSITSADAFGGSMKDIAAAQEQIAEESEGDGVSVTTKTTETVPVGLDQVDGEQGTDSDDSEDDVDLDYDDVGLHYVNIEQAWEDLLTPAQATNEDILNVQGEPKDLQGRGMPGPPYK</sequence>